<evidence type="ECO:0000259" key="9">
    <source>
        <dbReference type="PROSITE" id="PS50217"/>
    </source>
</evidence>
<evidence type="ECO:0000256" key="6">
    <source>
        <dbReference type="ARBA" id="ARBA00023242"/>
    </source>
</evidence>
<comment type="similarity">
    <text evidence="2">Belongs to the bZIP family.</text>
</comment>
<dbReference type="EMBL" id="JAAAIL010000476">
    <property type="protein sequence ID" value="KAG0275465.1"/>
    <property type="molecule type" value="Genomic_DNA"/>
</dbReference>
<dbReference type="CDD" id="cd14810">
    <property type="entry name" value="bZIP_u1"/>
    <property type="match status" value="1"/>
</dbReference>
<keyword evidence="11" id="KW-1185">Reference proteome</keyword>
<keyword evidence="5" id="KW-0804">Transcription</keyword>
<keyword evidence="7" id="KW-0175">Coiled coil</keyword>
<evidence type="ECO:0000256" key="4">
    <source>
        <dbReference type="ARBA" id="ARBA00023125"/>
    </source>
</evidence>
<feature type="coiled-coil region" evidence="7">
    <location>
        <begin position="296"/>
        <end position="337"/>
    </location>
</feature>
<dbReference type="Proteomes" id="UP001194580">
    <property type="component" value="Unassembled WGS sequence"/>
</dbReference>
<keyword evidence="4" id="KW-0238">DNA-binding</keyword>
<evidence type="ECO:0000256" key="7">
    <source>
        <dbReference type="SAM" id="Coils"/>
    </source>
</evidence>
<sequence>MDFSGNIIHSQAAADMSSADLFDYLLSTDNDATFSSFYPPDTLLPISHQTVLPAVQQPIAPSFSYRQISPSMPPPNPPTTAALAHIAIAPAPVPAPAIAIAPARPAVHIKPILPKTAPKAAPSTASCIATATAVTTSASTLINPALFTPVAAEDIWKERFQQLQQLQQTHRHKQHQLLSAAIFNSPTTSLTSSTLPPVAAATVSSSSSSRTQKSSSSSSSQRGSSSERSVSPEKTDKLRTIYPSPPMNDDMAMESDSEARFGLGSDFTKPTESQLKLMTSKERRQLRNKLSARNFRVRRKEYIDELENQVKEAKREAADIQRRLIQSELNCQFLRQELEATRLSQSLFGAGSDGRMSKEHANLLASLLNPNTETFPSVSSTNNPIAPVQLTSEQLSSASWMDTSLANAVSAAPTAAPAEAGAIQSTTTSEEGQVPMEPFVPFDGDWSGLLINRAEVSEAMVDPKDASTGVVAAAPGDSQGPAHELLARYEALKREAEMDAQMRAEIKADTERRLLAQTYMVIPKEDATSDDVRHRLEEESVVLKSLIYMLMVQLTGSLIEAATLSKTDLVRMYQAMDEPLRAKMLAQAKEQDCSTTSRFMEWREGWIKRCWPSYYNNRRRIVELINRTGICDPCHNKDKDCTSNDITREMKEKEIIEIARKMEEGVRGLTVEVNGQEIQMCKSNFFYRTFMPDRFKCAGVLAWEKLDAEVKAIARASKSQQQQQQTVGSLSMPMPMPMPMAAGIACA</sequence>
<organism evidence="10 11">
    <name type="scientific">Linnemannia exigua</name>
    <dbReference type="NCBI Taxonomy" id="604196"/>
    <lineage>
        <taxon>Eukaryota</taxon>
        <taxon>Fungi</taxon>
        <taxon>Fungi incertae sedis</taxon>
        <taxon>Mucoromycota</taxon>
        <taxon>Mortierellomycotina</taxon>
        <taxon>Mortierellomycetes</taxon>
        <taxon>Mortierellales</taxon>
        <taxon>Mortierellaceae</taxon>
        <taxon>Linnemannia</taxon>
    </lineage>
</organism>
<evidence type="ECO:0000256" key="3">
    <source>
        <dbReference type="ARBA" id="ARBA00023015"/>
    </source>
</evidence>
<dbReference type="GO" id="GO:0003677">
    <property type="term" value="F:DNA binding"/>
    <property type="evidence" value="ECO:0007669"/>
    <property type="project" value="UniProtKB-KW"/>
</dbReference>
<comment type="caution">
    <text evidence="10">The sequence shown here is derived from an EMBL/GenBank/DDBJ whole genome shotgun (WGS) entry which is preliminary data.</text>
</comment>
<dbReference type="Gene3D" id="1.20.5.170">
    <property type="match status" value="1"/>
</dbReference>
<keyword evidence="6" id="KW-0539">Nucleus</keyword>
<dbReference type="PROSITE" id="PS50217">
    <property type="entry name" value="BZIP"/>
    <property type="match status" value="1"/>
</dbReference>
<evidence type="ECO:0000313" key="11">
    <source>
        <dbReference type="Proteomes" id="UP001194580"/>
    </source>
</evidence>
<dbReference type="SUPFAM" id="SSF57959">
    <property type="entry name" value="Leucine zipper domain"/>
    <property type="match status" value="1"/>
</dbReference>
<evidence type="ECO:0000256" key="5">
    <source>
        <dbReference type="ARBA" id="ARBA00023163"/>
    </source>
</evidence>
<name>A0AAD4DE50_9FUNG</name>
<protein>
    <recommendedName>
        <fullName evidence="9">BZIP domain-containing protein</fullName>
    </recommendedName>
</protein>
<evidence type="ECO:0000256" key="2">
    <source>
        <dbReference type="ARBA" id="ARBA00007163"/>
    </source>
</evidence>
<gene>
    <name evidence="10" type="ORF">BGZ95_008749</name>
</gene>
<dbReference type="GO" id="GO:0003700">
    <property type="term" value="F:DNA-binding transcription factor activity"/>
    <property type="evidence" value="ECO:0007669"/>
    <property type="project" value="InterPro"/>
</dbReference>
<dbReference type="PROSITE" id="PS00036">
    <property type="entry name" value="BZIP_BASIC"/>
    <property type="match status" value="1"/>
</dbReference>
<dbReference type="InterPro" id="IPR004827">
    <property type="entry name" value="bZIP"/>
</dbReference>
<evidence type="ECO:0000256" key="1">
    <source>
        <dbReference type="ARBA" id="ARBA00004123"/>
    </source>
</evidence>
<reference evidence="10" key="1">
    <citation type="journal article" date="2020" name="Fungal Divers.">
        <title>Resolving the Mortierellaceae phylogeny through synthesis of multi-gene phylogenetics and phylogenomics.</title>
        <authorList>
            <person name="Vandepol N."/>
            <person name="Liber J."/>
            <person name="Desiro A."/>
            <person name="Na H."/>
            <person name="Kennedy M."/>
            <person name="Barry K."/>
            <person name="Grigoriev I.V."/>
            <person name="Miller A.N."/>
            <person name="O'Donnell K."/>
            <person name="Stajich J.E."/>
            <person name="Bonito G."/>
        </authorList>
    </citation>
    <scope>NUCLEOTIDE SEQUENCE</scope>
    <source>
        <strain evidence="10">NRRL 28262</strain>
    </source>
</reference>
<feature type="domain" description="BZIP" evidence="9">
    <location>
        <begin position="278"/>
        <end position="341"/>
    </location>
</feature>
<feature type="region of interest" description="Disordered" evidence="8">
    <location>
        <begin position="202"/>
        <end position="252"/>
    </location>
</feature>
<dbReference type="InterPro" id="IPR046347">
    <property type="entry name" value="bZIP_sf"/>
</dbReference>
<comment type="subcellular location">
    <subcellularLocation>
        <location evidence="1">Nucleus</location>
    </subcellularLocation>
</comment>
<keyword evidence="3" id="KW-0805">Transcription regulation</keyword>
<dbReference type="GO" id="GO:0005634">
    <property type="term" value="C:nucleus"/>
    <property type="evidence" value="ECO:0007669"/>
    <property type="project" value="UniProtKB-SubCell"/>
</dbReference>
<dbReference type="SMART" id="SM00338">
    <property type="entry name" value="BRLZ"/>
    <property type="match status" value="1"/>
</dbReference>
<dbReference type="PANTHER" id="PTHR47416">
    <property type="entry name" value="BASIC-LEUCINE ZIPPER TRANSCRIPTION FACTOR F-RELATED"/>
    <property type="match status" value="1"/>
</dbReference>
<dbReference type="Pfam" id="PF00170">
    <property type="entry name" value="bZIP_1"/>
    <property type="match status" value="1"/>
</dbReference>
<dbReference type="PANTHER" id="PTHR47416:SF8">
    <property type="entry name" value="BASIC-LEUCINE ZIPPER TRANSCRIPTION FACTOR E-RELATED"/>
    <property type="match status" value="1"/>
</dbReference>
<feature type="compositionally biased region" description="Low complexity" evidence="8">
    <location>
        <begin position="204"/>
        <end position="229"/>
    </location>
</feature>
<feature type="compositionally biased region" description="Basic and acidic residues" evidence="8">
    <location>
        <begin position="230"/>
        <end position="239"/>
    </location>
</feature>
<dbReference type="AlphaFoldDB" id="A0AAD4DE50"/>
<proteinExistence type="inferred from homology"/>
<evidence type="ECO:0000313" key="10">
    <source>
        <dbReference type="EMBL" id="KAG0275465.1"/>
    </source>
</evidence>
<evidence type="ECO:0000256" key="8">
    <source>
        <dbReference type="SAM" id="MobiDB-lite"/>
    </source>
</evidence>
<accession>A0AAD4DE50</accession>